<proteinExistence type="predicted"/>
<feature type="region of interest" description="Disordered" evidence="1">
    <location>
        <begin position="1"/>
        <end position="57"/>
    </location>
</feature>
<dbReference type="Proteomes" id="UP000466442">
    <property type="component" value="Unassembled WGS sequence"/>
</dbReference>
<keyword evidence="3" id="KW-1185">Reference proteome</keyword>
<name>A0A6A4JNB2_APOLU</name>
<reference evidence="2" key="1">
    <citation type="journal article" date="2021" name="Mol. Ecol. Resour.">
        <title>Apolygus lucorum genome provides insights into omnivorousness and mesophyll feeding.</title>
        <authorList>
            <person name="Liu Y."/>
            <person name="Liu H."/>
            <person name="Wang H."/>
            <person name="Huang T."/>
            <person name="Liu B."/>
            <person name="Yang B."/>
            <person name="Yin L."/>
            <person name="Li B."/>
            <person name="Zhang Y."/>
            <person name="Zhang S."/>
            <person name="Jiang F."/>
            <person name="Zhang X."/>
            <person name="Ren Y."/>
            <person name="Wang B."/>
            <person name="Wang S."/>
            <person name="Lu Y."/>
            <person name="Wu K."/>
            <person name="Fan W."/>
            <person name="Wang G."/>
        </authorList>
    </citation>
    <scope>NUCLEOTIDE SEQUENCE</scope>
    <source>
        <strain evidence="2">12Hb</strain>
    </source>
</reference>
<gene>
    <name evidence="2" type="ORF">GE061_015886</name>
</gene>
<accession>A0A6A4JNB2</accession>
<evidence type="ECO:0000256" key="1">
    <source>
        <dbReference type="SAM" id="MobiDB-lite"/>
    </source>
</evidence>
<dbReference type="AlphaFoldDB" id="A0A6A4JNB2"/>
<comment type="caution">
    <text evidence="2">The sequence shown here is derived from an EMBL/GenBank/DDBJ whole genome shotgun (WGS) entry which is preliminary data.</text>
</comment>
<feature type="compositionally biased region" description="Gly residues" evidence="1">
    <location>
        <begin position="17"/>
        <end position="32"/>
    </location>
</feature>
<feature type="compositionally biased region" description="Basic residues" evidence="1">
    <location>
        <begin position="33"/>
        <end position="43"/>
    </location>
</feature>
<evidence type="ECO:0000313" key="3">
    <source>
        <dbReference type="Proteomes" id="UP000466442"/>
    </source>
</evidence>
<dbReference type="EMBL" id="WIXP02000006">
    <property type="protein sequence ID" value="KAF6210130.1"/>
    <property type="molecule type" value="Genomic_DNA"/>
</dbReference>
<protein>
    <submittedName>
        <fullName evidence="2">Uncharacterized protein</fullName>
    </submittedName>
</protein>
<evidence type="ECO:0000313" key="2">
    <source>
        <dbReference type="EMBL" id="KAF6210130.1"/>
    </source>
</evidence>
<sequence>MARIIGTERGAGSDESSGGGTAGGGMRPGGRSGGRKLSFKTRGPHGGSQATHGRSIRATKVTLPASKVRELASKFNAVIVDREIDTVPTSQNGRHNDVVDEPAASRATSSAPIVSSSTVLATIQRFEGIMLDHKGPRAGDRHKRVLVRTNSRAKEIPIGKFPSMATQPSILLVVLVMHVVRCSHHPVHKPRTTPETTDPPGL</sequence>
<organism evidence="2 3">
    <name type="scientific">Apolygus lucorum</name>
    <name type="common">Small green plant bug</name>
    <name type="synonym">Lygocoris lucorum</name>
    <dbReference type="NCBI Taxonomy" id="248454"/>
    <lineage>
        <taxon>Eukaryota</taxon>
        <taxon>Metazoa</taxon>
        <taxon>Ecdysozoa</taxon>
        <taxon>Arthropoda</taxon>
        <taxon>Hexapoda</taxon>
        <taxon>Insecta</taxon>
        <taxon>Pterygota</taxon>
        <taxon>Neoptera</taxon>
        <taxon>Paraneoptera</taxon>
        <taxon>Hemiptera</taxon>
        <taxon>Heteroptera</taxon>
        <taxon>Panheteroptera</taxon>
        <taxon>Cimicomorpha</taxon>
        <taxon>Miridae</taxon>
        <taxon>Mirini</taxon>
        <taxon>Apolygus</taxon>
    </lineage>
</organism>